<evidence type="ECO:0000313" key="2">
    <source>
        <dbReference type="Proteomes" id="UP001055811"/>
    </source>
</evidence>
<accession>A0ACB9HBJ6</accession>
<proteinExistence type="predicted"/>
<reference evidence="2" key="1">
    <citation type="journal article" date="2022" name="Mol. Ecol. Resour.">
        <title>The genomes of chicory, endive, great burdock and yacon provide insights into Asteraceae palaeo-polyploidization history and plant inulin production.</title>
        <authorList>
            <person name="Fan W."/>
            <person name="Wang S."/>
            <person name="Wang H."/>
            <person name="Wang A."/>
            <person name="Jiang F."/>
            <person name="Liu H."/>
            <person name="Zhao H."/>
            <person name="Xu D."/>
            <person name="Zhang Y."/>
        </authorList>
    </citation>
    <scope>NUCLEOTIDE SEQUENCE [LARGE SCALE GENOMIC DNA]</scope>
    <source>
        <strain evidence="2">cv. Punajuju</strain>
    </source>
</reference>
<dbReference type="Proteomes" id="UP001055811">
    <property type="component" value="Linkage Group LG01"/>
</dbReference>
<name>A0ACB9HBJ6_CICIN</name>
<dbReference type="EMBL" id="CM042009">
    <property type="protein sequence ID" value="KAI3792706.1"/>
    <property type="molecule type" value="Genomic_DNA"/>
</dbReference>
<protein>
    <submittedName>
        <fullName evidence="1">Uncharacterized protein</fullName>
    </submittedName>
</protein>
<keyword evidence="2" id="KW-1185">Reference proteome</keyword>
<reference evidence="1 2" key="2">
    <citation type="journal article" date="2022" name="Mol. Ecol. Resour.">
        <title>The genomes of chicory, endive, great burdock and yacon provide insights into Asteraceae paleo-polyploidization history and plant inulin production.</title>
        <authorList>
            <person name="Fan W."/>
            <person name="Wang S."/>
            <person name="Wang H."/>
            <person name="Wang A."/>
            <person name="Jiang F."/>
            <person name="Liu H."/>
            <person name="Zhao H."/>
            <person name="Xu D."/>
            <person name="Zhang Y."/>
        </authorList>
    </citation>
    <scope>NUCLEOTIDE SEQUENCE [LARGE SCALE GENOMIC DNA]</scope>
    <source>
        <strain evidence="2">cv. Punajuju</strain>
        <tissue evidence="1">Leaves</tissue>
    </source>
</reference>
<organism evidence="1 2">
    <name type="scientific">Cichorium intybus</name>
    <name type="common">Chicory</name>
    <dbReference type="NCBI Taxonomy" id="13427"/>
    <lineage>
        <taxon>Eukaryota</taxon>
        <taxon>Viridiplantae</taxon>
        <taxon>Streptophyta</taxon>
        <taxon>Embryophyta</taxon>
        <taxon>Tracheophyta</taxon>
        <taxon>Spermatophyta</taxon>
        <taxon>Magnoliopsida</taxon>
        <taxon>eudicotyledons</taxon>
        <taxon>Gunneridae</taxon>
        <taxon>Pentapetalae</taxon>
        <taxon>asterids</taxon>
        <taxon>campanulids</taxon>
        <taxon>Asterales</taxon>
        <taxon>Asteraceae</taxon>
        <taxon>Cichorioideae</taxon>
        <taxon>Cichorieae</taxon>
        <taxon>Cichoriinae</taxon>
        <taxon>Cichorium</taxon>
    </lineage>
</organism>
<gene>
    <name evidence="1" type="ORF">L2E82_06594</name>
</gene>
<comment type="caution">
    <text evidence="1">The sequence shown here is derived from an EMBL/GenBank/DDBJ whole genome shotgun (WGS) entry which is preliminary data.</text>
</comment>
<sequence length="143" mass="15761">MGMRYTSGINVNTFIGTLVVLMLLVHPGRAGMYTCWGGCLNQCVLLADKKPEEKSPCYWNCLAKCFPQSGQIAASLTGPRNIIEPSKPNNLPAIINNKPKYLYFGLGRKYYCIIGCSLQSCMIPGHAGIDLKICLVRCTHKCK</sequence>
<evidence type="ECO:0000313" key="1">
    <source>
        <dbReference type="EMBL" id="KAI3792706.1"/>
    </source>
</evidence>